<organism evidence="2 3">
    <name type="scientific">Malus domestica</name>
    <name type="common">Apple</name>
    <name type="synonym">Pyrus malus</name>
    <dbReference type="NCBI Taxonomy" id="3750"/>
    <lineage>
        <taxon>Eukaryota</taxon>
        <taxon>Viridiplantae</taxon>
        <taxon>Streptophyta</taxon>
        <taxon>Embryophyta</taxon>
        <taxon>Tracheophyta</taxon>
        <taxon>Spermatophyta</taxon>
        <taxon>Magnoliopsida</taxon>
        <taxon>eudicotyledons</taxon>
        <taxon>Gunneridae</taxon>
        <taxon>Pentapetalae</taxon>
        <taxon>rosids</taxon>
        <taxon>fabids</taxon>
        <taxon>Rosales</taxon>
        <taxon>Rosaceae</taxon>
        <taxon>Amygdaloideae</taxon>
        <taxon>Maleae</taxon>
        <taxon>Malus</taxon>
    </lineage>
</organism>
<dbReference type="Proteomes" id="UP000290289">
    <property type="component" value="Chromosome 1"/>
</dbReference>
<gene>
    <name evidence="2" type="ORF">DVH24_005352</name>
</gene>
<name>A0A498KHD9_MALDO</name>
<keyword evidence="3" id="KW-1185">Reference proteome</keyword>
<evidence type="ECO:0000256" key="1">
    <source>
        <dbReference type="SAM" id="MobiDB-lite"/>
    </source>
</evidence>
<dbReference type="EMBL" id="RDQH01000327">
    <property type="protein sequence ID" value="RXI07579.1"/>
    <property type="molecule type" value="Genomic_DNA"/>
</dbReference>
<dbReference type="AlphaFoldDB" id="A0A498KHD9"/>
<sequence length="63" mass="6824">MKPFHDSLSPSSPTAMAATRNKGTDWGRKTGGNDGDDEVGSTEVTGWEQMQKLKEARDGPDFP</sequence>
<evidence type="ECO:0000313" key="2">
    <source>
        <dbReference type="EMBL" id="RXI07579.1"/>
    </source>
</evidence>
<evidence type="ECO:0000313" key="3">
    <source>
        <dbReference type="Proteomes" id="UP000290289"/>
    </source>
</evidence>
<feature type="region of interest" description="Disordered" evidence="1">
    <location>
        <begin position="1"/>
        <end position="63"/>
    </location>
</feature>
<proteinExistence type="predicted"/>
<reference evidence="2 3" key="1">
    <citation type="submission" date="2018-10" db="EMBL/GenBank/DDBJ databases">
        <title>A high-quality apple genome assembly.</title>
        <authorList>
            <person name="Hu J."/>
        </authorList>
    </citation>
    <scope>NUCLEOTIDE SEQUENCE [LARGE SCALE GENOMIC DNA]</scope>
    <source>
        <strain evidence="3">cv. HFTH1</strain>
        <tissue evidence="2">Young leaf</tissue>
    </source>
</reference>
<protein>
    <submittedName>
        <fullName evidence="2">Uncharacterized protein</fullName>
    </submittedName>
</protein>
<accession>A0A498KHD9</accession>
<comment type="caution">
    <text evidence="2">The sequence shown here is derived from an EMBL/GenBank/DDBJ whole genome shotgun (WGS) entry which is preliminary data.</text>
</comment>
<feature type="compositionally biased region" description="Basic and acidic residues" evidence="1">
    <location>
        <begin position="51"/>
        <end position="63"/>
    </location>
</feature>